<protein>
    <submittedName>
        <fullName evidence="1">Dihydrodipicolinate reductase</fullName>
    </submittedName>
</protein>
<evidence type="ECO:0000313" key="2">
    <source>
        <dbReference type="Proteomes" id="UP001431656"/>
    </source>
</evidence>
<reference evidence="1" key="1">
    <citation type="journal article" date="2024" name="Int. J. Syst. Evol. Microbiol.">
        <title>Brooklawnia propionicigenes sp. nov., a facultatively anaerobic, propionate-producing bacterium isolated from a methanogenic reactor treating waste from cattle farms.</title>
        <authorList>
            <person name="Akita Y."/>
            <person name="Ueki A."/>
            <person name="Tonouchi A."/>
            <person name="Sugawara Y."/>
            <person name="Honma S."/>
            <person name="Kaku N."/>
            <person name="Ueki K."/>
        </authorList>
    </citation>
    <scope>NUCLEOTIDE SEQUENCE</scope>
    <source>
        <strain evidence="1">SH051</strain>
    </source>
</reference>
<accession>A0AAN0KCV6</accession>
<dbReference type="CDD" id="cd24146">
    <property type="entry name" value="nat-AmDH_N_like"/>
    <property type="match status" value="1"/>
</dbReference>
<gene>
    <name evidence="1" type="ORF">brsh051_07550</name>
</gene>
<dbReference type="AlphaFoldDB" id="A0AAN0KCV6"/>
<dbReference type="Gene3D" id="3.40.50.720">
    <property type="entry name" value="NAD(P)-binding Rossmann-like Domain"/>
    <property type="match status" value="1"/>
</dbReference>
<dbReference type="EMBL" id="AP028056">
    <property type="protein sequence ID" value="BEH01474.1"/>
    <property type="molecule type" value="Genomic_DNA"/>
</dbReference>
<proteinExistence type="predicted"/>
<dbReference type="Proteomes" id="UP001431656">
    <property type="component" value="Chromosome"/>
</dbReference>
<keyword evidence="2" id="KW-1185">Reference proteome</keyword>
<name>A0AAN0KCV6_9ACTN</name>
<dbReference type="KEGG" id="broo:brsh051_07550"/>
<evidence type="ECO:0000313" key="1">
    <source>
        <dbReference type="EMBL" id="BEH01474.1"/>
    </source>
</evidence>
<organism evidence="1 2">
    <name type="scientific">Brooklawnia propionicigenes</name>
    <dbReference type="NCBI Taxonomy" id="3041175"/>
    <lineage>
        <taxon>Bacteria</taxon>
        <taxon>Bacillati</taxon>
        <taxon>Actinomycetota</taxon>
        <taxon>Actinomycetes</taxon>
        <taxon>Propionibacteriales</taxon>
        <taxon>Propionibacteriaceae</taxon>
        <taxon>Brooklawnia</taxon>
    </lineage>
</organism>
<sequence length="340" mass="36344">MQFMLDHGVDIVGALDINPHVVGKDIGEIIGGEAHGVVVTDASMADELLAALKPDVAVITTMSTIADIYEAMATCARNGVNAISTAEEAIYPQNSSPTLVAELDALAKENGCTLTGSGYPDMYWGVLVDTLAGSLDKLTKITGSSSYNVEDYGIALAKGHGAGLTLDEFAASVGQFNDLSSEEIARKITGGEIAPSYMWNQNGWLCERLGLTPVSQVQKQVPLTHDEDLRSSTLGMTIRAGDATGMSAVVTTETAEGITIETQCIGKVYAPDEFDRNEWTLHGEPDVTITVDRPDTVKLTCANLINRIPALIDAEPGYVSTDRMPNNRYLVKPMHDYLTS</sequence>
<dbReference type="RefSeq" id="WP_286267723.1">
    <property type="nucleotide sequence ID" value="NZ_AP028056.1"/>
</dbReference>